<dbReference type="VEuPathDB" id="MicrosporidiaDB:EDEG_00060"/>
<evidence type="ECO:0000313" key="2">
    <source>
        <dbReference type="EMBL" id="EJW05205.1"/>
    </source>
</evidence>
<evidence type="ECO:0000256" key="1">
    <source>
        <dbReference type="SAM" id="Phobius"/>
    </source>
</evidence>
<keyword evidence="1" id="KW-1133">Transmembrane helix</keyword>
<dbReference type="AlphaFoldDB" id="J9DRL3"/>
<dbReference type="InParanoid" id="J9DRL3"/>
<gene>
    <name evidence="2" type="ORF">EDEG_00060</name>
</gene>
<reference evidence="3" key="2">
    <citation type="submission" date="2015-07" db="EMBL/GenBank/DDBJ databases">
        <title>Contrasting host-pathogen interactions and genome evolution in two generalist and specialist microsporidian pathogens of mosquitoes.</title>
        <authorList>
            <consortium name="The Broad Institute Genomics Platform"/>
            <consortium name="The Broad Institute Genome Sequencing Center for Infectious Disease"/>
            <person name="Cuomo C.A."/>
            <person name="Sanscrainte N.D."/>
            <person name="Goldberg J.M."/>
            <person name="Heiman D."/>
            <person name="Young S."/>
            <person name="Zeng Q."/>
            <person name="Becnel J.J."/>
            <person name="Birren B.W."/>
        </authorList>
    </citation>
    <scope>NUCLEOTIDE SEQUENCE [LARGE SCALE GENOMIC DNA]</scope>
    <source>
        <strain evidence="3">USNM 41457</strain>
    </source>
</reference>
<protein>
    <submittedName>
        <fullName evidence="2">Uncharacterized protein</fullName>
    </submittedName>
</protein>
<keyword evidence="1" id="KW-0812">Transmembrane</keyword>
<name>J9DRL3_EDHAE</name>
<dbReference type="EMBL" id="AFBI03000001">
    <property type="protein sequence ID" value="EJW05205.1"/>
    <property type="molecule type" value="Genomic_DNA"/>
</dbReference>
<sequence length="119" mass="14671">MHLEFKFFTKKAFKILLYFLNHFKYIDDSFFNNYIPLCVNLRIYKQFQKKSSTVIFFKIYLCLYIKTNFLVLFLKKLKKFMNSASLKKIKKNKKYSAKNNKKLMISDHRYSKNHIFFPY</sequence>
<reference evidence="2 3" key="1">
    <citation type="submission" date="2011-08" db="EMBL/GenBank/DDBJ databases">
        <authorList>
            <person name="Liu Z.J."/>
            <person name="Shi F.L."/>
            <person name="Lu J.Q."/>
            <person name="Li M."/>
            <person name="Wang Z.L."/>
        </authorList>
    </citation>
    <scope>NUCLEOTIDE SEQUENCE [LARGE SCALE GENOMIC DNA]</scope>
    <source>
        <strain evidence="2 3">USNM 41457</strain>
    </source>
</reference>
<keyword evidence="1" id="KW-0472">Membrane</keyword>
<accession>J9DRL3</accession>
<dbReference type="Proteomes" id="UP000003163">
    <property type="component" value="Unassembled WGS sequence"/>
</dbReference>
<keyword evidence="3" id="KW-1185">Reference proteome</keyword>
<organism evidence="2 3">
    <name type="scientific">Edhazardia aedis (strain USNM 41457)</name>
    <name type="common">Microsporidian parasite</name>
    <dbReference type="NCBI Taxonomy" id="1003232"/>
    <lineage>
        <taxon>Eukaryota</taxon>
        <taxon>Fungi</taxon>
        <taxon>Fungi incertae sedis</taxon>
        <taxon>Microsporidia</taxon>
        <taxon>Edhazardia</taxon>
    </lineage>
</organism>
<evidence type="ECO:0000313" key="3">
    <source>
        <dbReference type="Proteomes" id="UP000003163"/>
    </source>
</evidence>
<feature type="transmembrane region" description="Helical" evidence="1">
    <location>
        <begin position="55"/>
        <end position="74"/>
    </location>
</feature>
<proteinExistence type="predicted"/>
<dbReference type="HOGENOM" id="CLU_2061428_0_0_1"/>
<comment type="caution">
    <text evidence="2">The sequence shown here is derived from an EMBL/GenBank/DDBJ whole genome shotgun (WGS) entry which is preliminary data.</text>
</comment>